<keyword evidence="2" id="KW-1185">Reference proteome</keyword>
<dbReference type="EMBL" id="CP150845">
    <property type="protein sequence ID" value="WYZ21791.1"/>
    <property type="molecule type" value="Genomic_DNA"/>
</dbReference>
<accession>A0ABZ2ULE0</accession>
<gene>
    <name evidence="1" type="ORF">AABD74_10055</name>
</gene>
<evidence type="ECO:0000313" key="1">
    <source>
        <dbReference type="EMBL" id="WYZ21791.1"/>
    </source>
</evidence>
<dbReference type="RefSeq" id="WP_232683036.1">
    <property type="nucleotide sequence ID" value="NZ_CP150845.1"/>
</dbReference>
<evidence type="ECO:0008006" key="3">
    <source>
        <dbReference type="Google" id="ProtNLM"/>
    </source>
</evidence>
<protein>
    <recommendedName>
        <fullName evidence="3">Kelch motif-containing protein</fullName>
    </recommendedName>
</protein>
<organism evidence="1 2">
    <name type="scientific">Flavobacterium soyae</name>
    <dbReference type="NCBI Taxonomy" id="2903098"/>
    <lineage>
        <taxon>Bacteria</taxon>
        <taxon>Pseudomonadati</taxon>
        <taxon>Bacteroidota</taxon>
        <taxon>Flavobacteriia</taxon>
        <taxon>Flavobacteriales</taxon>
        <taxon>Flavobacteriaceae</taxon>
        <taxon>Flavobacterium</taxon>
    </lineage>
</organism>
<name>A0ABZ2ULE0_9FLAO</name>
<reference evidence="1 2" key="1">
    <citation type="submission" date="2024-03" db="EMBL/GenBank/DDBJ databases">
        <title>Flavobacterium soyae.</title>
        <authorList>
            <person name="Zheng W."/>
        </authorList>
    </citation>
    <scope>NUCLEOTIDE SEQUENCE [LARGE SCALE GENOMIC DNA]</scope>
    <source>
        <strain evidence="1 2">55</strain>
    </source>
</reference>
<dbReference type="Proteomes" id="UP001623852">
    <property type="component" value="Chromosome"/>
</dbReference>
<sequence>MYAYDIKLKILKEYLVDLPLKFGAMHFYNNKLYIIGGYTYNDYSKMPSDKTYSISIEEFENTIPNRIKTLSPESDLVKTN</sequence>
<evidence type="ECO:0000313" key="2">
    <source>
        <dbReference type="Proteomes" id="UP001623852"/>
    </source>
</evidence>
<proteinExistence type="predicted"/>